<feature type="domain" description="F-box" evidence="2">
    <location>
        <begin position="15"/>
        <end position="60"/>
    </location>
</feature>
<feature type="region of interest" description="Disordered" evidence="1">
    <location>
        <begin position="193"/>
        <end position="220"/>
    </location>
</feature>
<dbReference type="EMBL" id="KL142377">
    <property type="protein sequence ID" value="KDR76964.1"/>
    <property type="molecule type" value="Genomic_DNA"/>
</dbReference>
<dbReference type="SMART" id="SM00256">
    <property type="entry name" value="FBOX"/>
    <property type="match status" value="1"/>
</dbReference>
<evidence type="ECO:0000259" key="2">
    <source>
        <dbReference type="PROSITE" id="PS50181"/>
    </source>
</evidence>
<dbReference type="InterPro" id="IPR001810">
    <property type="entry name" value="F-box_dom"/>
</dbReference>
<dbReference type="AlphaFoldDB" id="A0A067TAS6"/>
<dbReference type="CDD" id="cd09917">
    <property type="entry name" value="F-box_SF"/>
    <property type="match status" value="1"/>
</dbReference>
<protein>
    <recommendedName>
        <fullName evidence="2">F-box domain-containing protein</fullName>
    </recommendedName>
</protein>
<dbReference type="Gene3D" id="1.20.1280.50">
    <property type="match status" value="1"/>
</dbReference>
<dbReference type="Pfam" id="PF12937">
    <property type="entry name" value="F-box-like"/>
    <property type="match status" value="1"/>
</dbReference>
<dbReference type="InterPro" id="IPR036047">
    <property type="entry name" value="F-box-like_dom_sf"/>
</dbReference>
<organism evidence="3 4">
    <name type="scientific">Galerina marginata (strain CBS 339.88)</name>
    <dbReference type="NCBI Taxonomy" id="685588"/>
    <lineage>
        <taxon>Eukaryota</taxon>
        <taxon>Fungi</taxon>
        <taxon>Dikarya</taxon>
        <taxon>Basidiomycota</taxon>
        <taxon>Agaricomycotina</taxon>
        <taxon>Agaricomycetes</taxon>
        <taxon>Agaricomycetidae</taxon>
        <taxon>Agaricales</taxon>
        <taxon>Agaricineae</taxon>
        <taxon>Strophariaceae</taxon>
        <taxon>Galerina</taxon>
    </lineage>
</organism>
<evidence type="ECO:0000313" key="4">
    <source>
        <dbReference type="Proteomes" id="UP000027222"/>
    </source>
</evidence>
<dbReference type="Proteomes" id="UP000027222">
    <property type="component" value="Unassembled WGS sequence"/>
</dbReference>
<reference evidence="4" key="1">
    <citation type="journal article" date="2014" name="Proc. Natl. Acad. Sci. U.S.A.">
        <title>Extensive sampling of basidiomycete genomes demonstrates inadequacy of the white-rot/brown-rot paradigm for wood decay fungi.</title>
        <authorList>
            <person name="Riley R."/>
            <person name="Salamov A.A."/>
            <person name="Brown D.W."/>
            <person name="Nagy L.G."/>
            <person name="Floudas D."/>
            <person name="Held B.W."/>
            <person name="Levasseur A."/>
            <person name="Lombard V."/>
            <person name="Morin E."/>
            <person name="Otillar R."/>
            <person name="Lindquist E.A."/>
            <person name="Sun H."/>
            <person name="LaButti K.M."/>
            <person name="Schmutz J."/>
            <person name="Jabbour D."/>
            <person name="Luo H."/>
            <person name="Baker S.E."/>
            <person name="Pisabarro A.G."/>
            <person name="Walton J.D."/>
            <person name="Blanchette R.A."/>
            <person name="Henrissat B."/>
            <person name="Martin F."/>
            <person name="Cullen D."/>
            <person name="Hibbett D.S."/>
            <person name="Grigoriev I.V."/>
        </authorList>
    </citation>
    <scope>NUCLEOTIDE SEQUENCE [LARGE SCALE GENOMIC DNA]</scope>
    <source>
        <strain evidence="4">CBS 339.88</strain>
    </source>
</reference>
<dbReference type="HOGENOM" id="CLU_027357_0_0_1"/>
<feature type="compositionally biased region" description="Polar residues" evidence="1">
    <location>
        <begin position="243"/>
        <end position="256"/>
    </location>
</feature>
<name>A0A067TAS6_GALM3</name>
<feature type="region of interest" description="Disordered" evidence="1">
    <location>
        <begin position="243"/>
        <end position="270"/>
    </location>
</feature>
<dbReference type="PROSITE" id="PS50181">
    <property type="entry name" value="FBOX"/>
    <property type="match status" value="1"/>
</dbReference>
<keyword evidence="4" id="KW-1185">Reference proteome</keyword>
<proteinExistence type="predicted"/>
<dbReference type="SUPFAM" id="SSF81383">
    <property type="entry name" value="F-box domain"/>
    <property type="match status" value="1"/>
</dbReference>
<evidence type="ECO:0000256" key="1">
    <source>
        <dbReference type="SAM" id="MobiDB-lite"/>
    </source>
</evidence>
<evidence type="ECO:0000313" key="3">
    <source>
        <dbReference type="EMBL" id="KDR76964.1"/>
    </source>
</evidence>
<sequence>MPPSTLQSVGQCSSASIFPDLPTELILQILQDLDNESLVQLSLTCRHLHFVSLDQFFSRANINTAIGWLTVTDTPPPQTLRALRSALNLQSLKTIYFAFTPDFRRLFCDMSDLCGLLARLPSIQSVTLQFGRVDNWAHDLLRLKTRCIEPRRWQKLLTGLIRIILDRSCVELQVMGLSHLSQLYIVSGLARPSPEGAGPGQRPPGIAGVAETSRRSNKEIPRTLPVKSESFFKRIFSGSRSLGTKQLNTSSSSSTDAPHMFDEPNDVSGTNRRTGVSLNLCPTPRELHFYRSNVLFQPPIYEWTMLTLKVESFNITTLSFRSLEVPKEVWAEMLGSLTLTHLKKFEICSTVLSIKMGVCFIDINDFLVRHSNITDLHLHTVEFPSSSVPVTPPVLPLLKRFTAHPSYINWILQNSVLESGTFQNLDSVTISAEFNLSKFNYNLFDSALQTVSRTRSTALTLKFISNQWGARRWFMKHVDLGIENSLLSELKGIVSLIISLSFSVEFHDDAVVVLPTWLHFFPKLEHVGFNGLSQETTSLLKDERFMAELATACPNLKTVTVQSEEFRLNSQYDNK</sequence>
<accession>A0A067TAS6</accession>
<gene>
    <name evidence="3" type="ORF">GALMADRAFT_155664</name>
</gene>
<dbReference type="OrthoDB" id="2635672at2759"/>